<dbReference type="InterPro" id="IPR041492">
    <property type="entry name" value="HAD_2"/>
</dbReference>
<dbReference type="EMBL" id="FXAM01000001">
    <property type="protein sequence ID" value="SMF95062.1"/>
    <property type="molecule type" value="Genomic_DNA"/>
</dbReference>
<dbReference type="GO" id="GO:0006281">
    <property type="term" value="P:DNA repair"/>
    <property type="evidence" value="ECO:0007669"/>
    <property type="project" value="TreeGrafter"/>
</dbReference>
<dbReference type="Proteomes" id="UP000192923">
    <property type="component" value="Unassembled WGS sequence"/>
</dbReference>
<dbReference type="GO" id="GO:0008967">
    <property type="term" value="F:phosphoglycolate phosphatase activity"/>
    <property type="evidence" value="ECO:0007669"/>
    <property type="project" value="TreeGrafter"/>
</dbReference>
<dbReference type="SFLD" id="SFLDS00003">
    <property type="entry name" value="Haloacid_Dehalogenase"/>
    <property type="match status" value="1"/>
</dbReference>
<accession>A0A1Y6D3E7</accession>
<name>A0A1Y6D3E7_9GAMM</name>
<dbReference type="SFLD" id="SFLDG01129">
    <property type="entry name" value="C1.5:_HAD__Beta-PGM__Phosphata"/>
    <property type="match status" value="1"/>
</dbReference>
<dbReference type="NCBIfam" id="TIGR01549">
    <property type="entry name" value="HAD-SF-IA-v1"/>
    <property type="match status" value="1"/>
</dbReference>
<keyword evidence="2" id="KW-1185">Reference proteome</keyword>
<dbReference type="AlphaFoldDB" id="A0A1Y6D3E7"/>
<evidence type="ECO:0000313" key="1">
    <source>
        <dbReference type="EMBL" id="SMF95062.1"/>
    </source>
</evidence>
<dbReference type="Gene3D" id="1.10.150.240">
    <property type="entry name" value="Putative phosphatase, domain 2"/>
    <property type="match status" value="1"/>
</dbReference>
<dbReference type="InterPro" id="IPR036412">
    <property type="entry name" value="HAD-like_sf"/>
</dbReference>
<dbReference type="InterPro" id="IPR023198">
    <property type="entry name" value="PGP-like_dom2"/>
</dbReference>
<organism evidence="1 2">
    <name type="scientific">Methylomagnum ishizawai</name>
    <dbReference type="NCBI Taxonomy" id="1760988"/>
    <lineage>
        <taxon>Bacteria</taxon>
        <taxon>Pseudomonadati</taxon>
        <taxon>Pseudomonadota</taxon>
        <taxon>Gammaproteobacteria</taxon>
        <taxon>Methylococcales</taxon>
        <taxon>Methylococcaceae</taxon>
        <taxon>Methylomagnum</taxon>
    </lineage>
</organism>
<dbReference type="NCBIfam" id="TIGR01662">
    <property type="entry name" value="HAD-SF-IIIA"/>
    <property type="match status" value="1"/>
</dbReference>
<dbReference type="GO" id="GO:0005829">
    <property type="term" value="C:cytosol"/>
    <property type="evidence" value="ECO:0007669"/>
    <property type="project" value="TreeGrafter"/>
</dbReference>
<dbReference type="STRING" id="1760988.SAMN02949497_2406"/>
<dbReference type="NCBIfam" id="TIGR01509">
    <property type="entry name" value="HAD-SF-IA-v3"/>
    <property type="match status" value="1"/>
</dbReference>
<protein>
    <submittedName>
        <fullName evidence="1">Phosphoglycolate phosphatase</fullName>
    </submittedName>
</protein>
<evidence type="ECO:0000313" key="2">
    <source>
        <dbReference type="Proteomes" id="UP000192923"/>
    </source>
</evidence>
<dbReference type="InterPro" id="IPR023214">
    <property type="entry name" value="HAD_sf"/>
</dbReference>
<dbReference type="InterPro" id="IPR006549">
    <property type="entry name" value="HAD-SF_hydro_IIIA"/>
</dbReference>
<sequence length="216" mass="23309">MKQRFDLLVFDWDGTLFDSIGWIVECLQYATKAADLPVPSDALAKSVIGLSIQAAMDAICPGSTQAQVDTLVGHYREHYHTRPTTVDGLFQGVPELLDALRARGYRLAVATGKNRNGLNHALAATGMGSLFHATRCADETASKPHPKMLFQLMDELAIPPGRTLMIGDSLHDLRMADNAGIAAIAVGCGANTLDELAELKPLLCLETTRELLPLLT</sequence>
<dbReference type="RefSeq" id="WP_085212976.1">
    <property type="nucleotide sequence ID" value="NZ_FXAM01000001.1"/>
</dbReference>
<dbReference type="OrthoDB" id="9782449at2"/>
<dbReference type="Pfam" id="PF13419">
    <property type="entry name" value="HAD_2"/>
    <property type="match status" value="1"/>
</dbReference>
<proteinExistence type="predicted"/>
<dbReference type="InterPro" id="IPR006439">
    <property type="entry name" value="HAD-SF_hydro_IA"/>
</dbReference>
<dbReference type="PANTHER" id="PTHR43434:SF24">
    <property type="entry name" value="HYDROLASE-RELATED"/>
    <property type="match status" value="1"/>
</dbReference>
<dbReference type="PANTHER" id="PTHR43434">
    <property type="entry name" value="PHOSPHOGLYCOLATE PHOSPHATASE"/>
    <property type="match status" value="1"/>
</dbReference>
<dbReference type="SUPFAM" id="SSF56784">
    <property type="entry name" value="HAD-like"/>
    <property type="match status" value="1"/>
</dbReference>
<dbReference type="InterPro" id="IPR050155">
    <property type="entry name" value="HAD-like_hydrolase_sf"/>
</dbReference>
<dbReference type="Gene3D" id="3.40.50.1000">
    <property type="entry name" value="HAD superfamily/HAD-like"/>
    <property type="match status" value="1"/>
</dbReference>
<gene>
    <name evidence="1" type="ORF">SAMN02949497_2406</name>
</gene>
<reference evidence="1 2" key="1">
    <citation type="submission" date="2016-12" db="EMBL/GenBank/DDBJ databases">
        <authorList>
            <person name="Song W.-J."/>
            <person name="Kurnit D.M."/>
        </authorList>
    </citation>
    <scope>NUCLEOTIDE SEQUENCE [LARGE SCALE GENOMIC DNA]</scope>
    <source>
        <strain evidence="1 2">175</strain>
    </source>
</reference>